<dbReference type="PANTHER" id="PTHR24366:SF96">
    <property type="entry name" value="LEUCINE RICH REPEAT CONTAINING 53"/>
    <property type="match status" value="1"/>
</dbReference>
<evidence type="ECO:0000256" key="10">
    <source>
        <dbReference type="ARBA" id="ARBA00023065"/>
    </source>
</evidence>
<dbReference type="PANTHER" id="PTHR24366">
    <property type="entry name" value="IG(IMMUNOGLOBULIN) AND LRR(LEUCINE RICH REPEAT) DOMAINS"/>
    <property type="match status" value="1"/>
</dbReference>
<feature type="compositionally biased region" description="Low complexity" evidence="15">
    <location>
        <begin position="25"/>
        <end position="35"/>
    </location>
</feature>
<dbReference type="PROSITE" id="PS51450">
    <property type="entry name" value="LRR"/>
    <property type="match status" value="3"/>
</dbReference>
<dbReference type="PRINTS" id="PR00019">
    <property type="entry name" value="LEURICHRPT"/>
</dbReference>
<evidence type="ECO:0000256" key="7">
    <source>
        <dbReference type="ARBA" id="ARBA00022737"/>
    </source>
</evidence>
<dbReference type="Gene3D" id="3.80.10.10">
    <property type="entry name" value="Ribonuclease Inhibitor"/>
    <property type="match status" value="4"/>
</dbReference>
<keyword evidence="3 14" id="KW-0813">Transport</keyword>
<evidence type="ECO:0000256" key="11">
    <source>
        <dbReference type="ARBA" id="ARBA00023136"/>
    </source>
</evidence>
<feature type="transmembrane region" description="Helical" evidence="16">
    <location>
        <begin position="960"/>
        <end position="977"/>
    </location>
</feature>
<dbReference type="SUPFAM" id="SSF52058">
    <property type="entry name" value="L domain-like"/>
    <property type="match status" value="1"/>
</dbReference>
<evidence type="ECO:0000256" key="8">
    <source>
        <dbReference type="ARBA" id="ARBA00022989"/>
    </source>
</evidence>
<dbReference type="SMART" id="SM00369">
    <property type="entry name" value="LRR_TYP"/>
    <property type="match status" value="12"/>
</dbReference>
<keyword evidence="18" id="KW-1185">Reference proteome</keyword>
<evidence type="ECO:0000256" key="1">
    <source>
        <dbReference type="ARBA" id="ARBA00004141"/>
    </source>
</evidence>
<evidence type="ECO:0000256" key="9">
    <source>
        <dbReference type="ARBA" id="ARBA00023053"/>
    </source>
</evidence>
<keyword evidence="8 16" id="KW-1133">Transmembrane helix</keyword>
<name>A0A8S4G2D6_PLUXY</name>
<dbReference type="InterPro" id="IPR001873">
    <property type="entry name" value="ENaC"/>
</dbReference>
<evidence type="ECO:0000256" key="3">
    <source>
        <dbReference type="ARBA" id="ARBA00022448"/>
    </source>
</evidence>
<dbReference type="InterPro" id="IPR032675">
    <property type="entry name" value="LRR_dom_sf"/>
</dbReference>
<organism evidence="17 18">
    <name type="scientific">Plutella xylostella</name>
    <name type="common">Diamondback moth</name>
    <name type="synonym">Plutella maculipennis</name>
    <dbReference type="NCBI Taxonomy" id="51655"/>
    <lineage>
        <taxon>Eukaryota</taxon>
        <taxon>Metazoa</taxon>
        <taxon>Ecdysozoa</taxon>
        <taxon>Arthropoda</taxon>
        <taxon>Hexapoda</taxon>
        <taxon>Insecta</taxon>
        <taxon>Pterygota</taxon>
        <taxon>Neoptera</taxon>
        <taxon>Endopterygota</taxon>
        <taxon>Lepidoptera</taxon>
        <taxon>Glossata</taxon>
        <taxon>Ditrysia</taxon>
        <taxon>Yponomeutoidea</taxon>
        <taxon>Plutellidae</taxon>
        <taxon>Plutella</taxon>
    </lineage>
</organism>
<keyword evidence="5" id="KW-0433">Leucine-rich repeat</keyword>
<evidence type="ECO:0000256" key="4">
    <source>
        <dbReference type="ARBA" id="ARBA00022461"/>
    </source>
</evidence>
<accession>A0A8S4G2D6</accession>
<comment type="similarity">
    <text evidence="2 14">Belongs to the amiloride-sensitive sodium channel (TC 1.A.6) family.</text>
</comment>
<keyword evidence="6 14" id="KW-0812">Transmembrane</keyword>
<proteinExistence type="inferred from homology"/>
<feature type="transmembrane region" description="Helical" evidence="16">
    <location>
        <begin position="757"/>
        <end position="780"/>
    </location>
</feature>
<dbReference type="Pfam" id="PF13855">
    <property type="entry name" value="LRR_8"/>
    <property type="match status" value="4"/>
</dbReference>
<dbReference type="GO" id="GO:0016020">
    <property type="term" value="C:membrane"/>
    <property type="evidence" value="ECO:0007669"/>
    <property type="project" value="UniProtKB-SubCell"/>
</dbReference>
<evidence type="ECO:0000313" key="18">
    <source>
        <dbReference type="Proteomes" id="UP000653454"/>
    </source>
</evidence>
<keyword evidence="7" id="KW-0677">Repeat</keyword>
<evidence type="ECO:0000256" key="5">
    <source>
        <dbReference type="ARBA" id="ARBA00022614"/>
    </source>
</evidence>
<keyword evidence="9" id="KW-0915">Sodium</keyword>
<comment type="caution">
    <text evidence="17">The sequence shown here is derived from an EMBL/GenBank/DDBJ whole genome shotgun (WGS) entry which is preliminary data.</text>
</comment>
<feature type="region of interest" description="Disordered" evidence="15">
    <location>
        <begin position="1"/>
        <end position="45"/>
    </location>
</feature>
<dbReference type="InterPro" id="IPR001611">
    <property type="entry name" value="Leu-rich_rpt"/>
</dbReference>
<reference evidence="17" key="1">
    <citation type="submission" date="2020-11" db="EMBL/GenBank/DDBJ databases">
        <authorList>
            <person name="Whiteford S."/>
        </authorList>
    </citation>
    <scope>NUCLEOTIDE SEQUENCE</scope>
</reference>
<dbReference type="Pfam" id="PF00858">
    <property type="entry name" value="ASC"/>
    <property type="match status" value="1"/>
</dbReference>
<dbReference type="Proteomes" id="UP000653454">
    <property type="component" value="Unassembled WGS sequence"/>
</dbReference>
<dbReference type="AlphaFoldDB" id="A0A8S4G2D6"/>
<evidence type="ECO:0000256" key="12">
    <source>
        <dbReference type="ARBA" id="ARBA00023201"/>
    </source>
</evidence>
<evidence type="ECO:0000256" key="2">
    <source>
        <dbReference type="ARBA" id="ARBA00007193"/>
    </source>
</evidence>
<feature type="region of interest" description="Disordered" evidence="15">
    <location>
        <begin position="545"/>
        <end position="566"/>
    </location>
</feature>
<keyword evidence="11 16" id="KW-0472">Membrane</keyword>
<protein>
    <submittedName>
        <fullName evidence="17">(diamondback moth) hypothetical protein</fullName>
    </submittedName>
</protein>
<dbReference type="InterPro" id="IPR003591">
    <property type="entry name" value="Leu-rich_rpt_typical-subtyp"/>
</dbReference>
<evidence type="ECO:0000256" key="15">
    <source>
        <dbReference type="SAM" id="MobiDB-lite"/>
    </source>
</evidence>
<sequence>MCVVSAGCGRRREGGRRRAGGGGRAAADPRAPPARTHSRPPEPGTMPLTAKCHTCSYNVTLKEKNTTFHERVCCDNTEQFEWHENYKNKTQLEVSLKFGLCNKSYVELNFTKLNISSLTLSNNSIVKLKLILKPQTLRVLDISRNKLQFVTKDLFNNFTNLRRLVLSKNEIINISDGSFDGLTSLESLDLSENNVSSLASILTPLKNLQHLNLSRNSIGFLHSSYFDNSLLQQLDVSHNDLAALAPGALQLLPSLARLRLSDNPRLGRAPPALLVGAGRRLQQLDAARTGLRRVPDPFTHSVRFLSLGGNRIAAVRRGDLDSYPLLQSLDFSDNRIESVEDDSLGRLEMLLFLNFNRNLLTTVPKSLPEELKYLSINNNFIGNLTASDFKELPNLRILLLQHNQIRYLDERAFDELPALELLDLSHNPLRRLAGGALQGPRRLRELRLSGLAAAAAAGGTEASPRPPAPGLARALLADPAALAALSHLQYLDLRMNNLTDIRNDLLFYLGQLKTLRLHGNNINCSAELWLKDWLSWNESSTSGETCYYSSSEPRDDENKDNSTFSESFTISDSLPPVNLYSTEMINKLLRYYGYLNNKTERIQNESDNSKLKSNATKANIDTKSIEENTIYKNVDNPFLLRIDNRISSNEYSNESAAAKARESARVLEQGRVRARADRRVLDLGPGAPAADPNKSNYEEVTQLRRKYRSGKRLNTPVNAAKKEVISEVPTTGPPESASVNVSVRVEYSPYQSSPSPYARYVGAGGALALAGLAALALALGAARRRRPVARPAAADRDQIEVANISGGVLCIGRRGAQDKPTAGAATAVARPTSNVELKTTEKHLCDVPAAAAAAWPQVDRSVRYQTRGLSGTNLISSGSDHSAPALARAAVFQKNLPGLPAILNGIKLPEPSCETERASKRSQARTRRRLLLSELCVDFSANTTLHGLKYVNEKSTLEKIFWLVTIAVSVACCSYLIRNVFAKWWDSPVIVAFNKEMVHVGSVPFPSITICPNWSILKEQYNYTDVAIKFSNPNSKSNMSTTKREEFEDISMICDTTYFTLDFSIRKGNATVVQNIIKYSPKLSNTVFRQRSTLKGAAAAEKYEIDAVLTELGVCFTVNTLLQDEILKNTRYLELLCPI</sequence>
<evidence type="ECO:0000313" key="17">
    <source>
        <dbReference type="EMBL" id="CAG9133112.1"/>
    </source>
</evidence>
<dbReference type="EMBL" id="CAJHNJ030000057">
    <property type="protein sequence ID" value="CAG9133112.1"/>
    <property type="molecule type" value="Genomic_DNA"/>
</dbReference>
<comment type="subcellular location">
    <subcellularLocation>
        <location evidence="1">Membrane</location>
        <topology evidence="1">Multi-pass membrane protein</topology>
    </subcellularLocation>
</comment>
<evidence type="ECO:0000256" key="6">
    <source>
        <dbReference type="ARBA" id="ARBA00022692"/>
    </source>
</evidence>
<keyword evidence="12 14" id="KW-0739">Sodium transport</keyword>
<keyword evidence="10 14" id="KW-0406">Ion transport</keyword>
<evidence type="ECO:0000256" key="16">
    <source>
        <dbReference type="SAM" id="Phobius"/>
    </source>
</evidence>
<keyword evidence="13 14" id="KW-0407">Ion channel</keyword>
<evidence type="ECO:0000256" key="13">
    <source>
        <dbReference type="ARBA" id="ARBA00023303"/>
    </source>
</evidence>
<keyword evidence="4 14" id="KW-0894">Sodium channel</keyword>
<evidence type="ECO:0000256" key="14">
    <source>
        <dbReference type="RuleBase" id="RU000679"/>
    </source>
</evidence>
<gene>
    <name evidence="17" type="ORF">PLXY2_LOCUS11378</name>
</gene>
<dbReference type="GO" id="GO:0005272">
    <property type="term" value="F:sodium channel activity"/>
    <property type="evidence" value="ECO:0007669"/>
    <property type="project" value="UniProtKB-KW"/>
</dbReference>
<dbReference type="SMART" id="SM00365">
    <property type="entry name" value="LRR_SD22"/>
    <property type="match status" value="8"/>
</dbReference>